<feature type="transmembrane region" description="Helical" evidence="1">
    <location>
        <begin position="95"/>
        <end position="112"/>
    </location>
</feature>
<evidence type="ECO:0000259" key="2">
    <source>
        <dbReference type="Pfam" id="PF20349"/>
    </source>
</evidence>
<gene>
    <name evidence="3" type="ORF">CR165_02050</name>
</gene>
<evidence type="ECO:0000313" key="3">
    <source>
        <dbReference type="EMBL" id="PWC30710.1"/>
    </source>
</evidence>
<feature type="transmembrane region" description="Helical" evidence="1">
    <location>
        <begin position="66"/>
        <end position="89"/>
    </location>
</feature>
<feature type="transmembrane region" description="Helical" evidence="1">
    <location>
        <begin position="133"/>
        <end position="152"/>
    </location>
</feature>
<dbReference type="Pfam" id="PF20349">
    <property type="entry name" value="DUF6644"/>
    <property type="match status" value="1"/>
</dbReference>
<accession>A0A2U1V9W7</accession>
<proteinExistence type="predicted"/>
<evidence type="ECO:0000256" key="1">
    <source>
        <dbReference type="SAM" id="Phobius"/>
    </source>
</evidence>
<feature type="domain" description="DUF6644" evidence="2">
    <location>
        <begin position="24"/>
        <end position="154"/>
    </location>
</feature>
<feature type="transmembrane region" description="Helical" evidence="1">
    <location>
        <begin position="20"/>
        <end position="45"/>
    </location>
</feature>
<keyword evidence="1" id="KW-0812">Transmembrane</keyword>
<dbReference type="InterPro" id="IPR046586">
    <property type="entry name" value="DUF6644"/>
</dbReference>
<dbReference type="RefSeq" id="WP_109515281.1">
    <property type="nucleotide sequence ID" value="NZ_PDOA01000001.1"/>
</dbReference>
<organism evidence="3 4">
    <name type="scientific">Teichococcus aestuarii</name>
    <dbReference type="NCBI Taxonomy" id="568898"/>
    <lineage>
        <taxon>Bacteria</taxon>
        <taxon>Pseudomonadati</taxon>
        <taxon>Pseudomonadota</taxon>
        <taxon>Alphaproteobacteria</taxon>
        <taxon>Acetobacterales</taxon>
        <taxon>Roseomonadaceae</taxon>
        <taxon>Roseomonas</taxon>
    </lineage>
</organism>
<dbReference type="EMBL" id="PDOA01000001">
    <property type="protein sequence ID" value="PWC30710.1"/>
    <property type="molecule type" value="Genomic_DNA"/>
</dbReference>
<keyword evidence="4" id="KW-1185">Reference proteome</keyword>
<sequence length="155" mass="16091">MEWIEALAAWPGAALRRSAIAYPLANAAHILSIGVLLGAIATLDLRLLGVFRGAPLVHLAGPLARMAGWGLGFALLTGLLLFSVSPGAYLGNAAFQVKLALVLAGTLNALALHRGAPWRRALAEGETGAALRVAALLSLLVWTLAVLAGRWIGFL</sequence>
<name>A0A2U1V9W7_9PROT</name>
<reference evidence="4" key="1">
    <citation type="submission" date="2017-10" db="EMBL/GenBank/DDBJ databases">
        <authorList>
            <person name="Toshchakov S.V."/>
            <person name="Goeva M.A."/>
        </authorList>
    </citation>
    <scope>NUCLEOTIDE SEQUENCE [LARGE SCALE GENOMIC DNA]</scope>
    <source>
        <strain evidence="4">JR1/69-1-13</strain>
    </source>
</reference>
<dbReference type="OrthoDB" id="118399at2"/>
<dbReference type="AlphaFoldDB" id="A0A2U1V9W7"/>
<evidence type="ECO:0000313" key="4">
    <source>
        <dbReference type="Proteomes" id="UP000245048"/>
    </source>
</evidence>
<protein>
    <submittedName>
        <fullName evidence="3">DUF2214 domain-containing protein</fullName>
    </submittedName>
</protein>
<comment type="caution">
    <text evidence="3">The sequence shown here is derived from an EMBL/GenBank/DDBJ whole genome shotgun (WGS) entry which is preliminary data.</text>
</comment>
<keyword evidence="1" id="KW-1133">Transmembrane helix</keyword>
<keyword evidence="1" id="KW-0472">Membrane</keyword>
<dbReference type="Proteomes" id="UP000245048">
    <property type="component" value="Unassembled WGS sequence"/>
</dbReference>